<dbReference type="PANTHER" id="PTHR12550">
    <property type="entry name" value="HEPATOMA-DERIVED GROWTH FACTOR-RELATED"/>
    <property type="match status" value="1"/>
</dbReference>
<feature type="compositionally biased region" description="Basic residues" evidence="8">
    <location>
        <begin position="342"/>
        <end position="356"/>
    </location>
</feature>
<dbReference type="PROSITE" id="PS50812">
    <property type="entry name" value="PWWP"/>
    <property type="match status" value="1"/>
</dbReference>
<dbReference type="PANTHER" id="PTHR12550:SF70">
    <property type="entry name" value="JIL-1 ANCHORING AND STABILIZING PROTEIN, ISOFORM A"/>
    <property type="match status" value="1"/>
</dbReference>
<dbReference type="GO" id="GO:0005634">
    <property type="term" value="C:nucleus"/>
    <property type="evidence" value="ECO:0007669"/>
    <property type="project" value="UniProtKB-SubCell"/>
</dbReference>
<feature type="region of interest" description="Disordered" evidence="8">
    <location>
        <begin position="123"/>
        <end position="149"/>
    </location>
</feature>
<comment type="caution">
    <text evidence="11">The sequence shown here is derived from an EMBL/GenBank/DDBJ whole genome shotgun (WGS) entry which is preliminary data.</text>
</comment>
<feature type="domain" description="PWWP" evidence="9">
    <location>
        <begin position="20"/>
        <end position="89"/>
    </location>
</feature>
<feature type="domain" description="CID" evidence="10">
    <location>
        <begin position="798"/>
        <end position="939"/>
    </location>
</feature>
<dbReference type="Pfam" id="PF04818">
    <property type="entry name" value="CID"/>
    <property type="match status" value="1"/>
</dbReference>
<evidence type="ECO:0000256" key="8">
    <source>
        <dbReference type="SAM" id="MobiDB-lite"/>
    </source>
</evidence>
<dbReference type="Pfam" id="PF00855">
    <property type="entry name" value="PWWP"/>
    <property type="match status" value="1"/>
</dbReference>
<feature type="compositionally biased region" description="Polar residues" evidence="8">
    <location>
        <begin position="755"/>
        <end position="772"/>
    </location>
</feature>
<evidence type="ECO:0000259" key="9">
    <source>
        <dbReference type="PROSITE" id="PS50812"/>
    </source>
</evidence>
<evidence type="ECO:0000256" key="3">
    <source>
        <dbReference type="ARBA" id="ARBA00022664"/>
    </source>
</evidence>
<evidence type="ECO:0000256" key="4">
    <source>
        <dbReference type="ARBA" id="ARBA00023015"/>
    </source>
</evidence>
<dbReference type="GO" id="GO:0009908">
    <property type="term" value="P:flower development"/>
    <property type="evidence" value="ECO:0007669"/>
    <property type="project" value="UniProtKB-KW"/>
</dbReference>
<feature type="region of interest" description="Disordered" evidence="8">
    <location>
        <begin position="232"/>
        <end position="663"/>
    </location>
</feature>
<dbReference type="EMBL" id="SDMP01000013">
    <property type="protein sequence ID" value="RYR22504.1"/>
    <property type="molecule type" value="Genomic_DNA"/>
</dbReference>
<feature type="compositionally biased region" description="Polar residues" evidence="8">
    <location>
        <begin position="641"/>
        <end position="650"/>
    </location>
</feature>
<feature type="region of interest" description="Disordered" evidence="8">
    <location>
        <begin position="755"/>
        <end position="798"/>
    </location>
</feature>
<feature type="compositionally biased region" description="Polar residues" evidence="8">
    <location>
        <begin position="276"/>
        <end position="286"/>
    </location>
</feature>
<accession>A0A445A7S3</accession>
<evidence type="ECO:0000313" key="11">
    <source>
        <dbReference type="EMBL" id="RYR22504.1"/>
    </source>
</evidence>
<keyword evidence="5" id="KW-0287">Flowering</keyword>
<feature type="compositionally biased region" description="Polar residues" evidence="8">
    <location>
        <begin position="527"/>
        <end position="541"/>
    </location>
</feature>
<feature type="compositionally biased region" description="Polar residues" evidence="8">
    <location>
        <begin position="1019"/>
        <end position="1029"/>
    </location>
</feature>
<dbReference type="SMART" id="SM00582">
    <property type="entry name" value="RPR"/>
    <property type="match status" value="1"/>
</dbReference>
<keyword evidence="2" id="KW-0217">Developmental protein</keyword>
<evidence type="ECO:0000256" key="5">
    <source>
        <dbReference type="ARBA" id="ARBA00023089"/>
    </source>
</evidence>
<dbReference type="SMART" id="SM00293">
    <property type="entry name" value="PWWP"/>
    <property type="match status" value="1"/>
</dbReference>
<feature type="compositionally biased region" description="Polar residues" evidence="8">
    <location>
        <begin position="617"/>
        <end position="631"/>
    </location>
</feature>
<protein>
    <submittedName>
        <fullName evidence="11">Uncharacterized protein</fullName>
    </submittedName>
</protein>
<feature type="compositionally biased region" description="Low complexity" evidence="8">
    <location>
        <begin position="1285"/>
        <end position="1296"/>
    </location>
</feature>
<dbReference type="InterPro" id="IPR000313">
    <property type="entry name" value="PWWP_dom"/>
</dbReference>
<proteinExistence type="predicted"/>
<dbReference type="Proteomes" id="UP000289738">
    <property type="component" value="Chromosome B03"/>
</dbReference>
<organism evidence="11 12">
    <name type="scientific">Arachis hypogaea</name>
    <name type="common">Peanut</name>
    <dbReference type="NCBI Taxonomy" id="3818"/>
    <lineage>
        <taxon>Eukaryota</taxon>
        <taxon>Viridiplantae</taxon>
        <taxon>Streptophyta</taxon>
        <taxon>Embryophyta</taxon>
        <taxon>Tracheophyta</taxon>
        <taxon>Spermatophyta</taxon>
        <taxon>Magnoliopsida</taxon>
        <taxon>eudicotyledons</taxon>
        <taxon>Gunneridae</taxon>
        <taxon>Pentapetalae</taxon>
        <taxon>rosids</taxon>
        <taxon>fabids</taxon>
        <taxon>Fabales</taxon>
        <taxon>Fabaceae</taxon>
        <taxon>Papilionoideae</taxon>
        <taxon>50 kb inversion clade</taxon>
        <taxon>dalbergioids sensu lato</taxon>
        <taxon>Dalbergieae</taxon>
        <taxon>Pterocarpus clade</taxon>
        <taxon>Arachis</taxon>
    </lineage>
</organism>
<dbReference type="Gene3D" id="2.30.30.140">
    <property type="match status" value="1"/>
</dbReference>
<keyword evidence="7" id="KW-0539">Nucleus</keyword>
<evidence type="ECO:0000313" key="12">
    <source>
        <dbReference type="Proteomes" id="UP000289738"/>
    </source>
</evidence>
<comment type="subcellular location">
    <subcellularLocation>
        <location evidence="1">Nucleus</location>
    </subcellularLocation>
</comment>
<feature type="region of interest" description="Disordered" evidence="8">
    <location>
        <begin position="1272"/>
        <end position="1319"/>
    </location>
</feature>
<gene>
    <name evidence="11" type="ORF">Ahy_B03g067812</name>
</gene>
<dbReference type="STRING" id="3818.A0A445A7S3"/>
<feature type="region of interest" description="Disordered" evidence="8">
    <location>
        <begin position="987"/>
        <end position="1033"/>
    </location>
</feature>
<feature type="compositionally biased region" description="Low complexity" evidence="8">
    <location>
        <begin position="1163"/>
        <end position="1178"/>
    </location>
</feature>
<dbReference type="InterPro" id="IPR006569">
    <property type="entry name" value="CID_dom"/>
</dbReference>
<feature type="compositionally biased region" description="Acidic residues" evidence="8">
    <location>
        <begin position="990"/>
        <end position="999"/>
    </location>
</feature>
<feature type="region of interest" description="Disordered" evidence="8">
    <location>
        <begin position="1058"/>
        <end position="1192"/>
    </location>
</feature>
<evidence type="ECO:0000256" key="2">
    <source>
        <dbReference type="ARBA" id="ARBA00022473"/>
    </source>
</evidence>
<evidence type="ECO:0000256" key="6">
    <source>
        <dbReference type="ARBA" id="ARBA00023163"/>
    </source>
</evidence>
<feature type="compositionally biased region" description="Pro residues" evidence="8">
    <location>
        <begin position="1096"/>
        <end position="1145"/>
    </location>
</feature>
<reference evidence="11 12" key="1">
    <citation type="submission" date="2019-01" db="EMBL/GenBank/DDBJ databases">
        <title>Sequencing of cultivated peanut Arachis hypogaea provides insights into genome evolution and oil improvement.</title>
        <authorList>
            <person name="Chen X."/>
        </authorList>
    </citation>
    <scope>NUCLEOTIDE SEQUENCE [LARGE SCALE GENOMIC DNA]</scope>
    <source>
        <strain evidence="12">cv. Fuhuasheng</strain>
        <strain evidence="11">GDAAS-fuhuasheng2018</strain>
        <tissue evidence="11">Leaves</tissue>
    </source>
</reference>
<dbReference type="EMBL" id="SDMP01000013">
    <property type="protein sequence ID" value="RYR22505.1"/>
    <property type="molecule type" value="Genomic_DNA"/>
</dbReference>
<feature type="compositionally biased region" description="Polar residues" evidence="8">
    <location>
        <begin position="1071"/>
        <end position="1085"/>
    </location>
</feature>
<evidence type="ECO:0000259" key="10">
    <source>
        <dbReference type="PROSITE" id="PS51391"/>
    </source>
</evidence>
<feature type="compositionally biased region" description="Basic and acidic residues" evidence="8">
    <location>
        <begin position="372"/>
        <end position="395"/>
    </location>
</feature>
<name>A0A445A7S3_ARAHY</name>
<feature type="compositionally biased region" description="Pro residues" evidence="8">
    <location>
        <begin position="1305"/>
        <end position="1314"/>
    </location>
</feature>
<dbReference type="GO" id="GO:0006397">
    <property type="term" value="P:mRNA processing"/>
    <property type="evidence" value="ECO:0007669"/>
    <property type="project" value="UniProtKB-KW"/>
</dbReference>
<keyword evidence="4" id="KW-0805">Transcription regulation</keyword>
<feature type="compositionally biased region" description="Basic and acidic residues" evidence="8">
    <location>
        <begin position="327"/>
        <end position="341"/>
    </location>
</feature>
<feature type="compositionally biased region" description="Basic and acidic residues" evidence="8">
    <location>
        <begin position="542"/>
        <end position="562"/>
    </location>
</feature>
<evidence type="ECO:0000256" key="7">
    <source>
        <dbReference type="ARBA" id="ARBA00023242"/>
    </source>
</evidence>
<feature type="compositionally biased region" description="Basic and acidic residues" evidence="8">
    <location>
        <begin position="302"/>
        <end position="316"/>
    </location>
</feature>
<dbReference type="InterPro" id="IPR008942">
    <property type="entry name" value="ENTH_VHS"/>
</dbReference>
<feature type="compositionally biased region" description="Basic and acidic residues" evidence="8">
    <location>
        <begin position="244"/>
        <end position="258"/>
    </location>
</feature>
<keyword evidence="6" id="KW-0804">Transcription</keyword>
<keyword evidence="3" id="KW-0507">mRNA processing</keyword>
<dbReference type="SUPFAM" id="SSF63748">
    <property type="entry name" value="Tudor/PWWP/MBT"/>
    <property type="match status" value="1"/>
</dbReference>
<evidence type="ECO:0000256" key="1">
    <source>
        <dbReference type="ARBA" id="ARBA00004123"/>
    </source>
</evidence>
<feature type="compositionally biased region" description="Basic and acidic residues" evidence="8">
    <location>
        <begin position="503"/>
        <end position="525"/>
    </location>
</feature>
<dbReference type="Gene3D" id="1.25.40.90">
    <property type="match status" value="1"/>
</dbReference>
<keyword evidence="12" id="KW-1185">Reference proteome</keyword>
<sequence length="1414" mass="152944">MAPGRRRGANKAKANGHLRLGDLVLAKVKGFPAWPAKISRPEDWQKPPDPKKYFVQFFGTKEILFAHTHVMLFRRAFVAPADIQTFTSESKNKLSARGQGKTKYFTQAVKEICAAFDEIQRQKPSGLTDDTDNSNVGSEAPSVDGGVGNIADTNDAAVSNSEKDSNACSTFEKSAQLIGEHERQDEKLSVPDLESSSPVVKNKLSVSPVIKNANKSIAAKNAGVFRQEEGVHNLLTNGNKPRKLGTDSKRNDAADDRNQNGGSFAGSFSMKGDSTEGANLSRSGETLKSGKKRKNSFSVKPDSLDILHSDSKDHTGTKNKTLLKVKRSLDSEEADCKDSGKQKKIQIHAKNTKKLKRMDAKDDRSTSPGSTVEEKVSKKPELKRSISNLKTEKSMPSRSHIGVGSDDSGSEALPGTKVHSHVRQVVSDSGSIASDEKIEKSSLRLKADANNVMVKPGPRKRRAVRLCDDDDEDEPKTPIHGGAVKSIKSPSFVPEVLKSNKAQPEKSDHAQPLHKNFSEVEHIPSKEASSQLNNDISSSKQPGKEKADEIIPVHNSPEKFDPKQIPSKVAKLRTGSPVKSPQSVPAAKSTAEQHKSSKPSLKVSSNATEKKAAHGFSKSSNNISTSQNQAASHKKKLGSSIEISKTTPKRLQQDAEVPAATGGLKEADAFHRLDVSMEEKSSLYIGSGTPEAAKSMKHLIAVAQAKRRQAHSQSFPLSIHNIQEGTPSPSTVQPFLPASGHVTQADVQAVYENPTLASPSTNDHLSASQNQPDTEEIEDVRVGSAQRGPGGSLSGGTEAAVARDAFEGMIETLSRTKDSIGRATRLAIDCAKYGIANEVVELLIRKLESETSFHRKVDLFFLVDSITQCSHNQKGIAGASYIPIVQAALPRLLGAAAPPGANARENRRQCLKVLRLWLERKILPESVLRRHMDEIGVSNDDITVSLSLRRPSRAERSVDDPIREMEGMLVDEYGSNATFQLPGFLSCQPFDDDEEDDDLPVNSSKDTYDASPAHLTPTLGESETSTVTPNDKRHCILEDVDGELEMEDVSGHLKDERTEFHNSSDEVDLQPQGSDRNLDLTSNMSAEIPISVEGSPPLPPGSPPPPPPLPSSPPPPPPPSSPSPPPPPPPPMLQPPPPPLPPSCPTVPLVPQSSGVARPSHLSQSIRPPQPSHQSSPQLGYHQNVPHNYSATTSGNQFVQMAGNAFPGGHGNAVAKNEIFPQAAAFAPTAACSTQEPPSGFNPSRQLEYGQNDMYANVQVPQANHQFQQSNLPFAQRPGHPAPPQSSSSQYSFPNPTVQQHPPHSFHPPFPLPSIPDGRRQFVADDQWRMSSSEFKTNNQHGVWRGQNPSCSGPPFGQEGHFRPPVERPPVSNIGFQHAMPNNIPAAPPTSGHGIPQMLPCRPDMPALNCWRPT</sequence>
<dbReference type="PROSITE" id="PS51391">
    <property type="entry name" value="CID"/>
    <property type="match status" value="1"/>
</dbReference>
<feature type="compositionally biased region" description="Polar residues" evidence="8">
    <location>
        <begin position="598"/>
        <end position="607"/>
    </location>
</feature>
<feature type="compositionally biased region" description="Basic and acidic residues" evidence="8">
    <location>
        <begin position="434"/>
        <end position="447"/>
    </location>
</feature>
<dbReference type="FunFam" id="1.25.40.90:FF:000037">
    <property type="entry name" value="Enhancer of ag-4 2"/>
    <property type="match status" value="1"/>
</dbReference>